<comment type="caution">
    <text evidence="2">The sequence shown here is derived from an EMBL/GenBank/DDBJ whole genome shotgun (WGS) entry which is preliminary data.</text>
</comment>
<evidence type="ECO:0000313" key="2">
    <source>
        <dbReference type="EMBL" id="KXT13262.1"/>
    </source>
</evidence>
<dbReference type="AlphaFoldDB" id="A0A139IFC3"/>
<sequence length="113" mass="11644">MPSQAMILAASLKLETIKPDLWTGSNKSGTREVVCPLADQLAAPTIGGPVDGGEDAAQGGEECFQGPSDDAFNGADFDLTNAPESMSDARANTAASPPARTFNAELPKRLLAP</sequence>
<dbReference type="EMBL" id="LFZO01000123">
    <property type="protein sequence ID" value="KXT13262.1"/>
    <property type="molecule type" value="Genomic_DNA"/>
</dbReference>
<proteinExistence type="predicted"/>
<feature type="region of interest" description="Disordered" evidence="1">
    <location>
        <begin position="45"/>
        <end position="113"/>
    </location>
</feature>
<accession>A0A139IFC3</accession>
<keyword evidence="3" id="KW-1185">Reference proteome</keyword>
<name>A0A139IFC3_9PEZI</name>
<dbReference type="Proteomes" id="UP000073492">
    <property type="component" value="Unassembled WGS sequence"/>
</dbReference>
<evidence type="ECO:0000313" key="3">
    <source>
        <dbReference type="Proteomes" id="UP000073492"/>
    </source>
</evidence>
<protein>
    <submittedName>
        <fullName evidence="2">Uncharacterized protein</fullName>
    </submittedName>
</protein>
<organism evidence="2 3">
    <name type="scientific">Pseudocercospora musae</name>
    <dbReference type="NCBI Taxonomy" id="113226"/>
    <lineage>
        <taxon>Eukaryota</taxon>
        <taxon>Fungi</taxon>
        <taxon>Dikarya</taxon>
        <taxon>Ascomycota</taxon>
        <taxon>Pezizomycotina</taxon>
        <taxon>Dothideomycetes</taxon>
        <taxon>Dothideomycetidae</taxon>
        <taxon>Mycosphaerellales</taxon>
        <taxon>Mycosphaerellaceae</taxon>
        <taxon>Pseudocercospora</taxon>
    </lineage>
</organism>
<reference evidence="2 3" key="1">
    <citation type="submission" date="2015-07" db="EMBL/GenBank/DDBJ databases">
        <title>Comparative genomics of the Sigatoka disease complex on banana suggests a link between parallel evolutionary changes in Pseudocercospora fijiensis and Pseudocercospora eumusae and increased virulence on the banana host.</title>
        <authorList>
            <person name="Chang T.-C."/>
            <person name="Salvucci A."/>
            <person name="Crous P.W."/>
            <person name="Stergiopoulos I."/>
        </authorList>
    </citation>
    <scope>NUCLEOTIDE SEQUENCE [LARGE SCALE GENOMIC DNA]</scope>
    <source>
        <strain evidence="2 3">CBS 116634</strain>
    </source>
</reference>
<gene>
    <name evidence="2" type="ORF">AC579_2500</name>
</gene>
<evidence type="ECO:0000256" key="1">
    <source>
        <dbReference type="SAM" id="MobiDB-lite"/>
    </source>
</evidence>